<evidence type="ECO:0000256" key="1">
    <source>
        <dbReference type="SAM" id="Phobius"/>
    </source>
</evidence>
<organism evidence="2 3">
    <name type="scientific">Funneliformis caledonium</name>
    <dbReference type="NCBI Taxonomy" id="1117310"/>
    <lineage>
        <taxon>Eukaryota</taxon>
        <taxon>Fungi</taxon>
        <taxon>Fungi incertae sedis</taxon>
        <taxon>Mucoromycota</taxon>
        <taxon>Glomeromycotina</taxon>
        <taxon>Glomeromycetes</taxon>
        <taxon>Glomerales</taxon>
        <taxon>Glomeraceae</taxon>
        <taxon>Funneliformis</taxon>
    </lineage>
</organism>
<keyword evidence="1" id="KW-0472">Membrane</keyword>
<keyword evidence="1" id="KW-1133">Transmembrane helix</keyword>
<evidence type="ECO:0000313" key="3">
    <source>
        <dbReference type="Proteomes" id="UP000789570"/>
    </source>
</evidence>
<proteinExistence type="predicted"/>
<feature type="transmembrane region" description="Helical" evidence="1">
    <location>
        <begin position="20"/>
        <end position="41"/>
    </location>
</feature>
<keyword evidence="1" id="KW-0812">Transmembrane</keyword>
<dbReference type="EMBL" id="CAJVPQ010003345">
    <property type="protein sequence ID" value="CAG8625459.1"/>
    <property type="molecule type" value="Genomic_DNA"/>
</dbReference>
<accession>A0A9N9D6X8</accession>
<gene>
    <name evidence="2" type="ORF">FCALED_LOCUS9777</name>
</gene>
<reference evidence="2" key="1">
    <citation type="submission" date="2021-06" db="EMBL/GenBank/DDBJ databases">
        <authorList>
            <person name="Kallberg Y."/>
            <person name="Tangrot J."/>
            <person name="Rosling A."/>
        </authorList>
    </citation>
    <scope>NUCLEOTIDE SEQUENCE</scope>
    <source>
        <strain evidence="2">UK204</strain>
    </source>
</reference>
<sequence>MENLIGSTKFWCLTPAAIPNTIYILLISAIFVFAVTFIMILNARKTTASIDGINRRNKLEK</sequence>
<comment type="caution">
    <text evidence="2">The sequence shown here is derived from an EMBL/GenBank/DDBJ whole genome shotgun (WGS) entry which is preliminary data.</text>
</comment>
<evidence type="ECO:0000313" key="2">
    <source>
        <dbReference type="EMBL" id="CAG8625459.1"/>
    </source>
</evidence>
<dbReference type="Proteomes" id="UP000789570">
    <property type="component" value="Unassembled WGS sequence"/>
</dbReference>
<keyword evidence="3" id="KW-1185">Reference proteome</keyword>
<protein>
    <submittedName>
        <fullName evidence="2">4319_t:CDS:1</fullName>
    </submittedName>
</protein>
<name>A0A9N9D6X8_9GLOM</name>
<dbReference type="AlphaFoldDB" id="A0A9N9D6X8"/>